<dbReference type="Proteomes" id="UP000315647">
    <property type="component" value="Chromosome"/>
</dbReference>
<dbReference type="AlphaFoldDB" id="A0A517QAP5"/>
<accession>A0A517QAP5</accession>
<keyword evidence="2" id="KW-1185">Reference proteome</keyword>
<reference evidence="1 2" key="1">
    <citation type="submission" date="2019-03" db="EMBL/GenBank/DDBJ databases">
        <title>Deep-cultivation of Planctomycetes and their phenomic and genomic characterization uncovers novel biology.</title>
        <authorList>
            <person name="Wiegand S."/>
            <person name="Jogler M."/>
            <person name="Boedeker C."/>
            <person name="Pinto D."/>
            <person name="Vollmers J."/>
            <person name="Rivas-Marin E."/>
            <person name="Kohn T."/>
            <person name="Peeters S.H."/>
            <person name="Heuer A."/>
            <person name="Rast P."/>
            <person name="Oberbeckmann S."/>
            <person name="Bunk B."/>
            <person name="Jeske O."/>
            <person name="Meyerdierks A."/>
            <person name="Storesund J.E."/>
            <person name="Kallscheuer N."/>
            <person name="Luecker S."/>
            <person name="Lage O.M."/>
            <person name="Pohl T."/>
            <person name="Merkel B.J."/>
            <person name="Hornburger P."/>
            <person name="Mueller R.-W."/>
            <person name="Bruemmer F."/>
            <person name="Labrenz M."/>
            <person name="Spormann A.M."/>
            <person name="Op den Camp H."/>
            <person name="Overmann J."/>
            <person name="Amann R."/>
            <person name="Jetten M.S.M."/>
            <person name="Mascher T."/>
            <person name="Medema M.H."/>
            <person name="Devos D.P."/>
            <person name="Kaster A.-K."/>
            <person name="Ovreas L."/>
            <person name="Rohde M."/>
            <person name="Galperin M.Y."/>
            <person name="Jogler C."/>
        </authorList>
    </citation>
    <scope>NUCLEOTIDE SEQUENCE [LARGE SCALE GENOMIC DNA]</scope>
    <source>
        <strain evidence="1 2">Enr10</strain>
    </source>
</reference>
<dbReference type="EMBL" id="CP037421">
    <property type="protein sequence ID" value="QDT28700.1"/>
    <property type="molecule type" value="Genomic_DNA"/>
</dbReference>
<protein>
    <submittedName>
        <fullName evidence="1">Uncharacterized protein</fullName>
    </submittedName>
</protein>
<evidence type="ECO:0000313" key="1">
    <source>
        <dbReference type="EMBL" id="QDT28700.1"/>
    </source>
</evidence>
<name>A0A517QAP5_9PLAN</name>
<evidence type="ECO:0000313" key="2">
    <source>
        <dbReference type="Proteomes" id="UP000315647"/>
    </source>
</evidence>
<proteinExistence type="predicted"/>
<sequence>MDGTRLGYQVIRESFRFCIGFIVARREDTWVLPYIFF</sequence>
<organism evidence="1 2">
    <name type="scientific">Gimesia panareensis</name>
    <dbReference type="NCBI Taxonomy" id="2527978"/>
    <lineage>
        <taxon>Bacteria</taxon>
        <taxon>Pseudomonadati</taxon>
        <taxon>Planctomycetota</taxon>
        <taxon>Planctomycetia</taxon>
        <taxon>Planctomycetales</taxon>
        <taxon>Planctomycetaceae</taxon>
        <taxon>Gimesia</taxon>
    </lineage>
</organism>
<gene>
    <name evidence="1" type="ORF">Enr10x_40450</name>
</gene>